<dbReference type="InterPro" id="IPR005490">
    <property type="entry name" value="LD_TPept_cat_dom"/>
</dbReference>
<organism evidence="10 11">
    <name type="scientific">Legionella dresdenensis</name>
    <dbReference type="NCBI Taxonomy" id="450200"/>
    <lineage>
        <taxon>Bacteria</taxon>
        <taxon>Pseudomonadati</taxon>
        <taxon>Pseudomonadota</taxon>
        <taxon>Gammaproteobacteria</taxon>
        <taxon>Legionellales</taxon>
        <taxon>Legionellaceae</taxon>
        <taxon>Legionella</taxon>
    </lineage>
</organism>
<dbReference type="CDD" id="cd16913">
    <property type="entry name" value="YkuD_like"/>
    <property type="match status" value="1"/>
</dbReference>
<keyword evidence="3 10" id="KW-0808">Transferase</keyword>
<dbReference type="InterPro" id="IPR038063">
    <property type="entry name" value="Transpep_catalytic_dom"/>
</dbReference>
<dbReference type="InterPro" id="IPR050979">
    <property type="entry name" value="LD-transpeptidase"/>
</dbReference>
<dbReference type="PANTHER" id="PTHR30582">
    <property type="entry name" value="L,D-TRANSPEPTIDASE"/>
    <property type="match status" value="1"/>
</dbReference>
<comment type="pathway">
    <text evidence="1 7">Cell wall biogenesis; peptidoglycan biosynthesis.</text>
</comment>
<dbReference type="GO" id="GO:0016746">
    <property type="term" value="F:acyltransferase activity"/>
    <property type="evidence" value="ECO:0007669"/>
    <property type="project" value="UniProtKB-KW"/>
</dbReference>
<protein>
    <submittedName>
        <fullName evidence="10">L,D-transpeptidase</fullName>
        <ecNumber evidence="10">2.3.2.-</ecNumber>
    </submittedName>
</protein>
<dbReference type="EMBL" id="JBHSAB010000021">
    <property type="protein sequence ID" value="MFC3909178.1"/>
    <property type="molecule type" value="Genomic_DNA"/>
</dbReference>
<feature type="domain" description="L,D-TPase catalytic" evidence="9">
    <location>
        <begin position="100"/>
        <end position="231"/>
    </location>
</feature>
<evidence type="ECO:0000259" key="9">
    <source>
        <dbReference type="PROSITE" id="PS52029"/>
    </source>
</evidence>
<comment type="similarity">
    <text evidence="2">Belongs to the YkuD family.</text>
</comment>
<feature type="chain" id="PRO_5046438168" evidence="8">
    <location>
        <begin position="20"/>
        <end position="241"/>
    </location>
</feature>
<keyword evidence="8" id="KW-0732">Signal</keyword>
<dbReference type="Proteomes" id="UP001595758">
    <property type="component" value="Unassembled WGS sequence"/>
</dbReference>
<evidence type="ECO:0000256" key="5">
    <source>
        <dbReference type="ARBA" id="ARBA00022984"/>
    </source>
</evidence>
<comment type="caution">
    <text evidence="10">The sequence shown here is derived from an EMBL/GenBank/DDBJ whole genome shotgun (WGS) entry which is preliminary data.</text>
</comment>
<reference evidence="11" key="1">
    <citation type="journal article" date="2019" name="Int. J. Syst. Evol. Microbiol.">
        <title>The Global Catalogue of Microorganisms (GCM) 10K type strain sequencing project: providing services to taxonomists for standard genome sequencing and annotation.</title>
        <authorList>
            <consortium name="The Broad Institute Genomics Platform"/>
            <consortium name="The Broad Institute Genome Sequencing Center for Infectious Disease"/>
            <person name="Wu L."/>
            <person name="Ma J."/>
        </authorList>
    </citation>
    <scope>NUCLEOTIDE SEQUENCE [LARGE SCALE GENOMIC DNA]</scope>
    <source>
        <strain evidence="11">CCUG 59858</strain>
    </source>
</reference>
<evidence type="ECO:0000256" key="8">
    <source>
        <dbReference type="SAM" id="SignalP"/>
    </source>
</evidence>
<dbReference type="RefSeq" id="WP_382343151.1">
    <property type="nucleotide sequence ID" value="NZ_JBHSAB010000021.1"/>
</dbReference>
<evidence type="ECO:0000256" key="1">
    <source>
        <dbReference type="ARBA" id="ARBA00004752"/>
    </source>
</evidence>
<evidence type="ECO:0000313" key="11">
    <source>
        <dbReference type="Proteomes" id="UP001595758"/>
    </source>
</evidence>
<feature type="active site" description="Nucleophile" evidence="7">
    <location>
        <position position="198"/>
    </location>
</feature>
<feature type="signal peptide" evidence="8">
    <location>
        <begin position="1"/>
        <end position="19"/>
    </location>
</feature>
<evidence type="ECO:0000256" key="2">
    <source>
        <dbReference type="ARBA" id="ARBA00005992"/>
    </source>
</evidence>
<evidence type="ECO:0000256" key="4">
    <source>
        <dbReference type="ARBA" id="ARBA00022960"/>
    </source>
</evidence>
<dbReference type="PROSITE" id="PS52029">
    <property type="entry name" value="LD_TPASE"/>
    <property type="match status" value="1"/>
</dbReference>
<keyword evidence="10" id="KW-0012">Acyltransferase</keyword>
<keyword evidence="4 7" id="KW-0133">Cell shape</keyword>
<dbReference type="Gene3D" id="2.40.440.10">
    <property type="entry name" value="L,D-transpeptidase catalytic domain-like"/>
    <property type="match status" value="1"/>
</dbReference>
<feature type="active site" description="Proton donor/acceptor" evidence="7">
    <location>
        <position position="184"/>
    </location>
</feature>
<dbReference type="Pfam" id="PF03734">
    <property type="entry name" value="YkuD"/>
    <property type="match status" value="1"/>
</dbReference>
<evidence type="ECO:0000256" key="3">
    <source>
        <dbReference type="ARBA" id="ARBA00022679"/>
    </source>
</evidence>
<dbReference type="EC" id="2.3.2.-" evidence="10"/>
<dbReference type="PANTHER" id="PTHR30582:SF2">
    <property type="entry name" value="L,D-TRANSPEPTIDASE YCIB-RELATED"/>
    <property type="match status" value="1"/>
</dbReference>
<accession>A0ABV8CFU0</accession>
<name>A0ABV8CFU0_9GAMM</name>
<dbReference type="SUPFAM" id="SSF141523">
    <property type="entry name" value="L,D-transpeptidase catalytic domain-like"/>
    <property type="match status" value="1"/>
</dbReference>
<evidence type="ECO:0000256" key="7">
    <source>
        <dbReference type="PROSITE-ProRule" id="PRU01373"/>
    </source>
</evidence>
<proteinExistence type="inferred from homology"/>
<gene>
    <name evidence="10" type="ORF">ACFORL_08855</name>
</gene>
<sequence>MKRLLVVIGMLMSAFSVNAASYFGTALCAYPQYQCIKISKNQSWDTMFPDEQQRDIVQRLNRSYNYLWAGKEIVVPRNMENKTLLDFSPFPLTIQPDGEKQIIVDQDKLAWAAYDIDGKLVKWGPISSGRDKCSDSNRSCRTMTGIFHFFSKENEKCRSNVYPVGKGGAKMPYCMYFHKGFALHGSDDIPGYRASHGCVRMFTRDALWLNHEFVEVANPKANFAGTKIIVRPVVTTGDKQS</sequence>
<keyword evidence="6 7" id="KW-0961">Cell wall biogenesis/degradation</keyword>
<evidence type="ECO:0000256" key="6">
    <source>
        <dbReference type="ARBA" id="ARBA00023316"/>
    </source>
</evidence>
<keyword evidence="11" id="KW-1185">Reference proteome</keyword>
<keyword evidence="5 7" id="KW-0573">Peptidoglycan synthesis</keyword>
<evidence type="ECO:0000313" key="10">
    <source>
        <dbReference type="EMBL" id="MFC3909178.1"/>
    </source>
</evidence>